<feature type="compositionally biased region" description="Basic and acidic residues" evidence="5">
    <location>
        <begin position="54"/>
        <end position="67"/>
    </location>
</feature>
<dbReference type="Gene3D" id="3.90.1720.10">
    <property type="entry name" value="endopeptidase domain like (from Nostoc punctiforme)"/>
    <property type="match status" value="1"/>
</dbReference>
<keyword evidence="8" id="KW-1185">Reference proteome</keyword>
<feature type="region of interest" description="Disordered" evidence="5">
    <location>
        <begin position="328"/>
        <end position="356"/>
    </location>
</feature>
<feature type="region of interest" description="Disordered" evidence="5">
    <location>
        <begin position="146"/>
        <end position="187"/>
    </location>
</feature>
<evidence type="ECO:0000256" key="1">
    <source>
        <dbReference type="ARBA" id="ARBA00007074"/>
    </source>
</evidence>
<evidence type="ECO:0000256" key="5">
    <source>
        <dbReference type="SAM" id="MobiDB-lite"/>
    </source>
</evidence>
<evidence type="ECO:0000256" key="2">
    <source>
        <dbReference type="ARBA" id="ARBA00022670"/>
    </source>
</evidence>
<feature type="region of interest" description="Disordered" evidence="5">
    <location>
        <begin position="91"/>
        <end position="124"/>
    </location>
</feature>
<reference evidence="8" key="1">
    <citation type="journal article" date="2019" name="Int. J. Syst. Evol. Microbiol.">
        <title>The Global Catalogue of Microorganisms (GCM) 10K type strain sequencing project: providing services to taxonomists for standard genome sequencing and annotation.</title>
        <authorList>
            <consortium name="The Broad Institute Genomics Platform"/>
            <consortium name="The Broad Institute Genome Sequencing Center for Infectious Disease"/>
            <person name="Wu L."/>
            <person name="Ma J."/>
        </authorList>
    </citation>
    <scope>NUCLEOTIDE SEQUENCE [LARGE SCALE GENOMIC DNA]</scope>
    <source>
        <strain evidence="8">CCUG 49018</strain>
    </source>
</reference>
<keyword evidence="2" id="KW-0645">Protease</keyword>
<keyword evidence="3" id="KW-0378">Hydrolase</keyword>
<name>A0ABW3VDF2_9PSEU</name>
<gene>
    <name evidence="7" type="ORF">ACFQ34_06025</name>
</gene>
<evidence type="ECO:0000313" key="8">
    <source>
        <dbReference type="Proteomes" id="UP001597182"/>
    </source>
</evidence>
<evidence type="ECO:0000259" key="6">
    <source>
        <dbReference type="PROSITE" id="PS51935"/>
    </source>
</evidence>
<feature type="region of interest" description="Disordered" evidence="5">
    <location>
        <begin position="31"/>
        <end position="76"/>
    </location>
</feature>
<dbReference type="InterPro" id="IPR051794">
    <property type="entry name" value="PG_Endopeptidase_C40"/>
</dbReference>
<accession>A0ABW3VDF2</accession>
<feature type="region of interest" description="Disordered" evidence="5">
    <location>
        <begin position="1"/>
        <end position="20"/>
    </location>
</feature>
<evidence type="ECO:0000313" key="7">
    <source>
        <dbReference type="EMBL" id="MFD1232836.1"/>
    </source>
</evidence>
<feature type="domain" description="NlpC/P60" evidence="6">
    <location>
        <begin position="362"/>
        <end position="476"/>
    </location>
</feature>
<keyword evidence="4" id="KW-0788">Thiol protease</keyword>
<protein>
    <submittedName>
        <fullName evidence="7">NlpC/P60 family protein</fullName>
    </submittedName>
</protein>
<proteinExistence type="inferred from homology"/>
<sequence>MATHRAVALLDKPGATRTPRPAAELIAELGAELPSTPGRRARHGLSVPTPRSGVDQDRADQGRRRENPLVPVLPATLIPAQPRRRADWFTTGWSAPEVEPVVGPADRVDDTADTADTADADDTADEFRTRVSALLAELRRTAADDGTPAGAALFEPDDDREVAGAESMRPAAEQDAPGDTDTDSQDAPTAAELRAIATDRDGVRRPSAAPAGLAGATGVFEAARVGRTGRFGRIPHQGVVAAASATVLGATAAVVAATGGFTPHQATAELDTSVDQATQRIELARPAADTPVVPLASNYDSAADAAVKKVAEAADKHRADATQIIAAAHAPQRGTNAGPGGADAGGASAGGGKASVPAVTGSSRGAAALKAAMTQIGKPYVWGAAGPSAYDCSGLVMWAYKQIGVSLPHSSSAQSTMGTAVSKDQLQPGDLVFFYSPVSHVGIYAGNGMVLNASTSGQPVKMSKLSSMPFHNARRL</sequence>
<feature type="compositionally biased region" description="Gly residues" evidence="5">
    <location>
        <begin position="337"/>
        <end position="353"/>
    </location>
</feature>
<dbReference type="Pfam" id="PF00877">
    <property type="entry name" value="NLPC_P60"/>
    <property type="match status" value="1"/>
</dbReference>
<comment type="caution">
    <text evidence="7">The sequence shown here is derived from an EMBL/GenBank/DDBJ whole genome shotgun (WGS) entry which is preliminary data.</text>
</comment>
<evidence type="ECO:0000256" key="4">
    <source>
        <dbReference type="ARBA" id="ARBA00022807"/>
    </source>
</evidence>
<dbReference type="SUPFAM" id="SSF54001">
    <property type="entry name" value="Cysteine proteinases"/>
    <property type="match status" value="1"/>
</dbReference>
<dbReference type="InterPro" id="IPR000064">
    <property type="entry name" value="NLP_P60_dom"/>
</dbReference>
<dbReference type="PROSITE" id="PS51935">
    <property type="entry name" value="NLPC_P60"/>
    <property type="match status" value="1"/>
</dbReference>
<organism evidence="7 8">
    <name type="scientific">Pseudonocardia benzenivorans</name>
    <dbReference type="NCBI Taxonomy" id="228005"/>
    <lineage>
        <taxon>Bacteria</taxon>
        <taxon>Bacillati</taxon>
        <taxon>Actinomycetota</taxon>
        <taxon>Actinomycetes</taxon>
        <taxon>Pseudonocardiales</taxon>
        <taxon>Pseudonocardiaceae</taxon>
        <taxon>Pseudonocardia</taxon>
    </lineage>
</organism>
<comment type="similarity">
    <text evidence="1">Belongs to the peptidase C40 family.</text>
</comment>
<dbReference type="Proteomes" id="UP001597182">
    <property type="component" value="Unassembled WGS sequence"/>
</dbReference>
<dbReference type="PANTHER" id="PTHR47359">
    <property type="entry name" value="PEPTIDOGLYCAN DL-ENDOPEPTIDASE CWLO"/>
    <property type="match status" value="1"/>
</dbReference>
<evidence type="ECO:0000256" key="3">
    <source>
        <dbReference type="ARBA" id="ARBA00022801"/>
    </source>
</evidence>
<dbReference type="EMBL" id="JBHTMB010000040">
    <property type="protein sequence ID" value="MFD1232836.1"/>
    <property type="molecule type" value="Genomic_DNA"/>
</dbReference>
<dbReference type="InterPro" id="IPR038765">
    <property type="entry name" value="Papain-like_cys_pep_sf"/>
</dbReference>
<dbReference type="RefSeq" id="WP_346092987.1">
    <property type="nucleotide sequence ID" value="NZ_BAABKS010000067.1"/>
</dbReference>
<dbReference type="PANTHER" id="PTHR47359:SF3">
    <property type="entry name" value="NLP_P60 DOMAIN-CONTAINING PROTEIN-RELATED"/>
    <property type="match status" value="1"/>
</dbReference>
<feature type="compositionally biased region" description="Acidic residues" evidence="5">
    <location>
        <begin position="111"/>
        <end position="124"/>
    </location>
</feature>